<evidence type="ECO:0000256" key="12">
    <source>
        <dbReference type="ARBA" id="ARBA00025337"/>
    </source>
</evidence>
<evidence type="ECO:0000256" key="3">
    <source>
        <dbReference type="ARBA" id="ARBA00014919"/>
    </source>
</evidence>
<dbReference type="GO" id="GO:0044781">
    <property type="term" value="P:bacterial-type flagellum organization"/>
    <property type="evidence" value="ECO:0007669"/>
    <property type="project" value="UniProtKB-UniRule"/>
</dbReference>
<dbReference type="Gene3D" id="1.20.120.1380">
    <property type="entry name" value="Flagellar FlhF biosynthesis protein, N domain"/>
    <property type="match status" value="1"/>
</dbReference>
<evidence type="ECO:0000256" key="5">
    <source>
        <dbReference type="ARBA" id="ARBA00022475"/>
    </source>
</evidence>
<dbReference type="SUPFAM" id="SSF52540">
    <property type="entry name" value="P-loop containing nucleoside triphosphate hydrolases"/>
    <property type="match status" value="1"/>
</dbReference>
<keyword evidence="17" id="KW-1185">Reference proteome</keyword>
<evidence type="ECO:0000256" key="4">
    <source>
        <dbReference type="ARBA" id="ARBA00022448"/>
    </source>
</evidence>
<evidence type="ECO:0000313" key="17">
    <source>
        <dbReference type="Proteomes" id="UP000018731"/>
    </source>
</evidence>
<evidence type="ECO:0000256" key="8">
    <source>
        <dbReference type="ARBA" id="ARBA00022927"/>
    </source>
</evidence>
<gene>
    <name evidence="16" type="ORF">HMPREF2086_01067</name>
</gene>
<organism evidence="16 17">
    <name type="scientific">Helicobacter macacae MIT 99-5501</name>
    <dbReference type="NCBI Taxonomy" id="1357400"/>
    <lineage>
        <taxon>Bacteria</taxon>
        <taxon>Pseudomonadati</taxon>
        <taxon>Campylobacterota</taxon>
        <taxon>Epsilonproteobacteria</taxon>
        <taxon>Campylobacterales</taxon>
        <taxon>Helicobacteraceae</taxon>
        <taxon>Helicobacter</taxon>
    </lineage>
</organism>
<sequence length="594" mass="67213">MKTFTFSGETPAEALKKARDALGDDAMIIQTKEVRKKSLNQAGLYELVVGVSDEMALGNGMDSLQNVQAQDTENIESLPKNSIKRRLSEIQEREFAEKKRQKNLSKMLDDDVTIQLSDAVREIREVMGTPSPVNTANKRRGKKSEKLILPQTSQIELREEEEEVQDTQTYSQLEEQNLANVESTDDEYGFDFGGDYEANDFGKANAYAQARAYNTLESIQNISQNLNNEKQIAPKKISPKIISKDNKEALKSALKKIKNARTQGEQQAGQALLDTIESKQANSQASLESGAFKDIYSELKSLNDKIKLIQNTLWEEKRPSMGIEVPKEFAEIYRIAKASGMNKDHIEEIMRLSLEFMPLKMRSQSATIKRYFREVMRKMIYCRKESGVGKKIMMFVGPTGVGKTTTIAKLAARFSQILPQKKKVGIITLDDYRIGAMEQLAWYARKMRLSIDSVSEPSDFLNKIEAIRYCDYILIDTAGHSQYDKQKINALKKFVKNDEYKIDVTLVLSASTKYEDLKDAYSSFGELEIDTLIFSKLDEARGLGNIFSLVYETKKPISYLCVGQEVPSDVIVADNNYLADCLMGGFFYPDKETK</sequence>
<comment type="function">
    <text evidence="12">Necessary for flagellar biosynthesis. May be involved in translocation of the flagellum.</text>
</comment>
<dbReference type="InterPro" id="IPR027417">
    <property type="entry name" value="P-loop_NTPase"/>
</dbReference>
<dbReference type="NCBIfam" id="TIGR03499">
    <property type="entry name" value="FlhF"/>
    <property type="match status" value="1"/>
</dbReference>
<dbReference type="PANTHER" id="PTHR43134">
    <property type="entry name" value="SIGNAL RECOGNITION PARTICLE RECEPTOR SUBUNIT ALPHA"/>
    <property type="match status" value="1"/>
</dbReference>
<dbReference type="PANTHER" id="PTHR43134:SF3">
    <property type="entry name" value="FLAGELLAR BIOSYNTHESIS PROTEIN FLHF"/>
    <property type="match status" value="1"/>
</dbReference>
<dbReference type="GO" id="GO:0005525">
    <property type="term" value="F:GTP binding"/>
    <property type="evidence" value="ECO:0007669"/>
    <property type="project" value="UniProtKB-UniRule"/>
</dbReference>
<dbReference type="GO" id="GO:0015031">
    <property type="term" value="P:protein transport"/>
    <property type="evidence" value="ECO:0007669"/>
    <property type="project" value="UniProtKB-KW"/>
</dbReference>
<protein>
    <recommendedName>
        <fullName evidence="3 13">Flagellar biosynthesis protein FlhF</fullName>
    </recommendedName>
</protein>
<evidence type="ECO:0000256" key="11">
    <source>
        <dbReference type="ARBA" id="ARBA00023225"/>
    </source>
</evidence>
<dbReference type="eggNOG" id="COG1419">
    <property type="taxonomic scope" value="Bacteria"/>
</dbReference>
<keyword evidence="8" id="KW-0653">Protein transport</keyword>
<keyword evidence="6" id="KW-0547">Nucleotide-binding</keyword>
<reference evidence="16 17" key="1">
    <citation type="journal article" date="2014" name="Genome Announc.">
        <title>Draft genome sequences of six enterohepatic helicobacter species isolated from humans and one from rhesus macaques.</title>
        <authorList>
            <person name="Shen Z."/>
            <person name="Sheh A."/>
            <person name="Young S.K."/>
            <person name="Abouelliel A."/>
            <person name="Ward D.V."/>
            <person name="Earl A.M."/>
            <person name="Fox J.G."/>
        </authorList>
    </citation>
    <scope>NUCLEOTIDE SEQUENCE [LARGE SCALE GENOMIC DNA]</scope>
    <source>
        <strain evidence="16 17">MIT 99-5501</strain>
    </source>
</reference>
<feature type="domain" description="SRP54-type proteins GTP-binding" evidence="15">
    <location>
        <begin position="390"/>
        <end position="584"/>
    </location>
</feature>
<dbReference type="GO" id="GO:0006614">
    <property type="term" value="P:SRP-dependent cotranslational protein targeting to membrane"/>
    <property type="evidence" value="ECO:0007669"/>
    <property type="project" value="UniProtKB-UniRule"/>
</dbReference>
<dbReference type="Pfam" id="PF00448">
    <property type="entry name" value="SRP54"/>
    <property type="match status" value="1"/>
</dbReference>
<dbReference type="RefSeq" id="WP_023927793.1">
    <property type="nucleotide sequence ID" value="NZ_KI669454.1"/>
</dbReference>
<evidence type="ECO:0000256" key="6">
    <source>
        <dbReference type="ARBA" id="ARBA00022741"/>
    </source>
</evidence>
<comment type="caution">
    <text evidence="16">The sequence shown here is derived from an EMBL/GenBank/DDBJ whole genome shotgun (WGS) entry which is preliminary data.</text>
</comment>
<dbReference type="CDD" id="cd17873">
    <property type="entry name" value="FlhF"/>
    <property type="match status" value="1"/>
</dbReference>
<dbReference type="GO" id="GO:0003924">
    <property type="term" value="F:GTPase activity"/>
    <property type="evidence" value="ECO:0007669"/>
    <property type="project" value="UniProtKB-UniRule"/>
</dbReference>
<evidence type="ECO:0000259" key="15">
    <source>
        <dbReference type="SMART" id="SM00962"/>
    </source>
</evidence>
<evidence type="ECO:0000256" key="1">
    <source>
        <dbReference type="ARBA" id="ARBA00004413"/>
    </source>
</evidence>
<feature type="domain" description="AAA+ ATPase" evidence="14">
    <location>
        <begin position="389"/>
        <end position="547"/>
    </location>
</feature>
<dbReference type="GO" id="GO:0005047">
    <property type="term" value="F:signal recognition particle binding"/>
    <property type="evidence" value="ECO:0007669"/>
    <property type="project" value="TreeGrafter"/>
</dbReference>
<dbReference type="STRING" id="1357400.HMPREF2086_01067"/>
<keyword evidence="10" id="KW-0472">Membrane</keyword>
<keyword evidence="5" id="KW-1003">Cell membrane</keyword>
<evidence type="ECO:0000259" key="14">
    <source>
        <dbReference type="SMART" id="SM00382"/>
    </source>
</evidence>
<dbReference type="InterPro" id="IPR020006">
    <property type="entry name" value="FlhF"/>
</dbReference>
<dbReference type="EMBL" id="AZJI01000005">
    <property type="protein sequence ID" value="ETD23268.1"/>
    <property type="molecule type" value="Genomic_DNA"/>
</dbReference>
<dbReference type="Proteomes" id="UP000018731">
    <property type="component" value="Unassembled WGS sequence"/>
</dbReference>
<dbReference type="InterPro" id="IPR003593">
    <property type="entry name" value="AAA+_ATPase"/>
</dbReference>
<dbReference type="SMART" id="SM00962">
    <property type="entry name" value="SRP54"/>
    <property type="match status" value="1"/>
</dbReference>
<dbReference type="AlphaFoldDB" id="V8C781"/>
<dbReference type="SMART" id="SM00382">
    <property type="entry name" value="AAA"/>
    <property type="match status" value="1"/>
</dbReference>
<dbReference type="PATRIC" id="fig|1357400.3.peg.1453"/>
<proteinExistence type="inferred from homology"/>
<accession>V8C781</accession>
<keyword evidence="16" id="KW-0966">Cell projection</keyword>
<dbReference type="InterPro" id="IPR000897">
    <property type="entry name" value="SRP54_GTPase_dom"/>
</dbReference>
<evidence type="ECO:0000256" key="9">
    <source>
        <dbReference type="ARBA" id="ARBA00023134"/>
    </source>
</evidence>
<dbReference type="FunFam" id="3.40.50.300:FF:000695">
    <property type="entry name" value="Flagellar biosynthesis regulator FlhF"/>
    <property type="match status" value="1"/>
</dbReference>
<evidence type="ECO:0000256" key="10">
    <source>
        <dbReference type="ARBA" id="ARBA00023136"/>
    </source>
</evidence>
<keyword evidence="11" id="KW-1006">Bacterial flagellum protein export</keyword>
<dbReference type="Gene3D" id="3.40.50.300">
    <property type="entry name" value="P-loop containing nucleotide triphosphate hydrolases"/>
    <property type="match status" value="1"/>
</dbReference>
<evidence type="ECO:0000256" key="7">
    <source>
        <dbReference type="ARBA" id="ARBA00022795"/>
    </source>
</evidence>
<evidence type="ECO:0000256" key="13">
    <source>
        <dbReference type="NCBIfam" id="TIGR03499"/>
    </source>
</evidence>
<name>V8C781_9HELI</name>
<keyword evidence="7" id="KW-1005">Bacterial flagellum biogenesis</keyword>
<evidence type="ECO:0000256" key="2">
    <source>
        <dbReference type="ARBA" id="ARBA00008531"/>
    </source>
</evidence>
<dbReference type="GO" id="GO:0005886">
    <property type="term" value="C:plasma membrane"/>
    <property type="evidence" value="ECO:0007669"/>
    <property type="project" value="UniProtKB-SubCell"/>
</dbReference>
<keyword evidence="16" id="KW-0282">Flagellum</keyword>
<evidence type="ECO:0000313" key="16">
    <source>
        <dbReference type="EMBL" id="ETD23268.1"/>
    </source>
</evidence>
<keyword evidence="16" id="KW-0969">Cilium</keyword>
<keyword evidence="9" id="KW-0342">GTP-binding</keyword>
<dbReference type="HOGENOM" id="CLU_009301_11_3_7"/>
<dbReference type="InterPro" id="IPR047040">
    <property type="entry name" value="FlhF__GTPase_dom"/>
</dbReference>
<comment type="similarity">
    <text evidence="2">Belongs to the GTP-binding SRP family.</text>
</comment>
<keyword evidence="4" id="KW-0813">Transport</keyword>
<comment type="subcellular location">
    <subcellularLocation>
        <location evidence="1">Cell membrane</location>
        <topology evidence="1">Peripheral membrane protein</topology>
        <orientation evidence="1">Cytoplasmic side</orientation>
    </subcellularLocation>
</comment>